<name>A0A452V425_URSMA</name>
<evidence type="ECO:0000313" key="2">
    <source>
        <dbReference type="Ensembl" id="ENSUMAP00000028231"/>
    </source>
</evidence>
<evidence type="ECO:0000256" key="1">
    <source>
        <dbReference type="SAM" id="Phobius"/>
    </source>
</evidence>
<protein>
    <recommendedName>
        <fullName evidence="3">Protein kinase domain-containing protein</fullName>
    </recommendedName>
</protein>
<organism evidence="2">
    <name type="scientific">Ursus maritimus</name>
    <name type="common">Polar bear</name>
    <name type="synonym">Thalarctos maritimus</name>
    <dbReference type="NCBI Taxonomy" id="29073"/>
    <lineage>
        <taxon>Eukaryota</taxon>
        <taxon>Metazoa</taxon>
        <taxon>Chordata</taxon>
        <taxon>Craniata</taxon>
        <taxon>Vertebrata</taxon>
        <taxon>Euteleostomi</taxon>
        <taxon>Mammalia</taxon>
        <taxon>Eutheria</taxon>
        <taxon>Laurasiatheria</taxon>
        <taxon>Carnivora</taxon>
        <taxon>Caniformia</taxon>
        <taxon>Ursidae</taxon>
        <taxon>Ursus</taxon>
    </lineage>
</organism>
<keyword evidence="1" id="KW-1133">Transmembrane helix</keyword>
<dbReference type="AlphaFoldDB" id="A0A452V425"/>
<feature type="transmembrane region" description="Helical" evidence="1">
    <location>
        <begin position="63"/>
        <end position="81"/>
    </location>
</feature>
<dbReference type="InterPro" id="IPR011009">
    <property type="entry name" value="Kinase-like_dom_sf"/>
</dbReference>
<dbReference type="SUPFAM" id="SSF56112">
    <property type="entry name" value="Protein kinase-like (PK-like)"/>
    <property type="match status" value="1"/>
</dbReference>
<sequence length="95" mass="11204">MSSNLGSSSVFGNDYQHFKELSSVTFSVVCRCVKNSSIQEYAAKIINTKKLSAQDRQKLECEIIWGIFVVVIELYEFFMYFRYQPLIRYCREYSQ</sequence>
<keyword evidence="1" id="KW-0812">Transmembrane</keyword>
<dbReference type="Gene3D" id="3.30.200.20">
    <property type="entry name" value="Phosphorylase Kinase, domain 1"/>
    <property type="match status" value="1"/>
</dbReference>
<reference evidence="2" key="1">
    <citation type="submission" date="2019-03" db="UniProtKB">
        <authorList>
            <consortium name="Ensembl"/>
        </authorList>
    </citation>
    <scope>IDENTIFICATION</scope>
</reference>
<dbReference type="Ensembl" id="ENSUMAT00000033397.1">
    <property type="protein sequence ID" value="ENSUMAP00000028231.1"/>
    <property type="gene ID" value="ENSUMAG00000020507.1"/>
</dbReference>
<evidence type="ECO:0008006" key="3">
    <source>
        <dbReference type="Google" id="ProtNLM"/>
    </source>
</evidence>
<accession>A0A452V425</accession>
<proteinExistence type="predicted"/>
<keyword evidence="1" id="KW-0472">Membrane</keyword>